<dbReference type="InterPro" id="IPR000847">
    <property type="entry name" value="LysR_HTH_N"/>
</dbReference>
<organism evidence="6 7">
    <name type="scientific">Aeromonas schubertii</name>
    <dbReference type="NCBI Taxonomy" id="652"/>
    <lineage>
        <taxon>Bacteria</taxon>
        <taxon>Pseudomonadati</taxon>
        <taxon>Pseudomonadota</taxon>
        <taxon>Gammaproteobacteria</taxon>
        <taxon>Aeromonadales</taxon>
        <taxon>Aeromonadaceae</taxon>
        <taxon>Aeromonas</taxon>
    </lineage>
</organism>
<dbReference type="PROSITE" id="PS50931">
    <property type="entry name" value="HTH_LYSR"/>
    <property type="match status" value="1"/>
</dbReference>
<evidence type="ECO:0000259" key="5">
    <source>
        <dbReference type="PROSITE" id="PS50931"/>
    </source>
</evidence>
<dbReference type="AlphaFoldDB" id="A0A0S2SDS8"/>
<dbReference type="Pfam" id="PF00126">
    <property type="entry name" value="HTH_1"/>
    <property type="match status" value="1"/>
</dbReference>
<dbReference type="SUPFAM" id="SSF46785">
    <property type="entry name" value="Winged helix' DNA-binding domain"/>
    <property type="match status" value="1"/>
</dbReference>
<keyword evidence="3" id="KW-0238">DNA-binding</keyword>
<name>A0A0S2SDS8_9GAMM</name>
<comment type="similarity">
    <text evidence="1">Belongs to the LysR transcriptional regulatory family.</text>
</comment>
<reference evidence="6 7" key="2">
    <citation type="journal article" date="2016" name="Genome Announc.">
        <title>Complete Genome Sequence of the Highly Virulent Aeromonas schubertii Strain WL1483, Isolated from Diseased Snakehead Fish (Channa argus) in China.</title>
        <authorList>
            <person name="Liu L."/>
            <person name="Li N."/>
            <person name="Zhang D."/>
            <person name="Fu X."/>
            <person name="Shi C."/>
            <person name="Lin Q."/>
            <person name="Hao G."/>
        </authorList>
    </citation>
    <scope>NUCLEOTIDE SEQUENCE [LARGE SCALE GENOMIC DNA]</scope>
    <source>
        <strain evidence="6 7">WL1483</strain>
    </source>
</reference>
<sequence>MQETDPQKGQALFRPRSTVEQWRIFQAVVEYGGYAQAAEALCKSQSSLNHAVAKLQQSLGVALLEVRGRKAELTTAGEIFLKRSRQLLAQMEDLEGLAHNIERQWESQINLYVSALQPRERLYRVLARFQPRSRGCRINLHERIHCHVGALQPGDLMMTEHLPPDRGGVPLDEVLMLPVCAPHHPLAAGQAPLNDEQLAAHTQVSLHPPIHRSLDWSQESDTGWAVTHYTEALRLILQGLGYGWMPAHQVRTLIDEGKLVRLNPESGGERRLFTYLLTTDTSQLGPATELLLRLLRAEYQPPAP</sequence>
<keyword evidence="4" id="KW-0804">Transcription</keyword>
<dbReference type="Pfam" id="PF03466">
    <property type="entry name" value="LysR_substrate"/>
    <property type="match status" value="1"/>
</dbReference>
<gene>
    <name evidence="6" type="ORF">WL1483_450</name>
</gene>
<dbReference type="KEGG" id="asr:WL1483_450"/>
<accession>A0A0S2SDS8</accession>
<evidence type="ECO:0000256" key="4">
    <source>
        <dbReference type="ARBA" id="ARBA00023163"/>
    </source>
</evidence>
<feature type="domain" description="HTH lysR-type" evidence="5">
    <location>
        <begin position="18"/>
        <end position="74"/>
    </location>
</feature>
<dbReference type="Proteomes" id="UP000058114">
    <property type="component" value="Chromosome"/>
</dbReference>
<keyword evidence="2" id="KW-0805">Transcription regulation</keyword>
<evidence type="ECO:0000256" key="3">
    <source>
        <dbReference type="ARBA" id="ARBA00023125"/>
    </source>
</evidence>
<dbReference type="EMBL" id="CP013067">
    <property type="protein sequence ID" value="ALP39869.1"/>
    <property type="molecule type" value="Genomic_DNA"/>
</dbReference>
<dbReference type="InterPro" id="IPR036390">
    <property type="entry name" value="WH_DNA-bd_sf"/>
</dbReference>
<dbReference type="GO" id="GO:0000976">
    <property type="term" value="F:transcription cis-regulatory region binding"/>
    <property type="evidence" value="ECO:0007669"/>
    <property type="project" value="TreeGrafter"/>
</dbReference>
<dbReference type="Gene3D" id="1.10.10.10">
    <property type="entry name" value="Winged helix-like DNA-binding domain superfamily/Winged helix DNA-binding domain"/>
    <property type="match status" value="1"/>
</dbReference>
<dbReference type="PANTHER" id="PTHR30126">
    <property type="entry name" value="HTH-TYPE TRANSCRIPTIONAL REGULATOR"/>
    <property type="match status" value="1"/>
</dbReference>
<evidence type="ECO:0000313" key="7">
    <source>
        <dbReference type="Proteomes" id="UP000058114"/>
    </source>
</evidence>
<dbReference type="Gene3D" id="3.40.190.290">
    <property type="match status" value="1"/>
</dbReference>
<protein>
    <submittedName>
        <fullName evidence="6">LysR family transcriptional regulator</fullName>
    </submittedName>
</protein>
<reference evidence="7" key="1">
    <citation type="submission" date="2015-10" db="EMBL/GenBank/DDBJ databases">
        <title>Complete Genome Sequence of Aeromonas schubertii strain WL1483.</title>
        <authorList>
            <person name="Liu L."/>
        </authorList>
    </citation>
    <scope>NUCLEOTIDE SEQUENCE [LARGE SCALE GENOMIC DNA]</scope>
    <source>
        <strain evidence="7">WL1483</strain>
    </source>
</reference>
<dbReference type="InterPro" id="IPR005119">
    <property type="entry name" value="LysR_subst-bd"/>
</dbReference>
<proteinExistence type="inferred from homology"/>
<evidence type="ECO:0000256" key="1">
    <source>
        <dbReference type="ARBA" id="ARBA00009437"/>
    </source>
</evidence>
<dbReference type="InterPro" id="IPR036388">
    <property type="entry name" value="WH-like_DNA-bd_sf"/>
</dbReference>
<evidence type="ECO:0000256" key="2">
    <source>
        <dbReference type="ARBA" id="ARBA00023015"/>
    </source>
</evidence>
<dbReference type="SUPFAM" id="SSF53850">
    <property type="entry name" value="Periplasmic binding protein-like II"/>
    <property type="match status" value="1"/>
</dbReference>
<dbReference type="GO" id="GO:0003700">
    <property type="term" value="F:DNA-binding transcription factor activity"/>
    <property type="evidence" value="ECO:0007669"/>
    <property type="project" value="InterPro"/>
</dbReference>
<dbReference type="PANTHER" id="PTHR30126:SF88">
    <property type="entry name" value="TRANSCRIPTIONAL REGULATOR-RELATED"/>
    <property type="match status" value="1"/>
</dbReference>
<dbReference type="PATRIC" id="fig|652.5.peg.1479"/>
<evidence type="ECO:0000313" key="6">
    <source>
        <dbReference type="EMBL" id="ALP39869.1"/>
    </source>
</evidence>